<dbReference type="VEuPathDB" id="FungiDB:ATCC64974_61860"/>
<feature type="signal peptide" evidence="1">
    <location>
        <begin position="1"/>
        <end position="18"/>
    </location>
</feature>
<dbReference type="AlphaFoldDB" id="A0A505ICE9"/>
<dbReference type="VEuPathDB" id="FungiDB:M747DRAFT_54501"/>
<protein>
    <submittedName>
        <fullName evidence="2">Putative methyltransferase family protein</fullName>
    </submittedName>
</protein>
<evidence type="ECO:0000256" key="1">
    <source>
        <dbReference type="SAM" id="SignalP"/>
    </source>
</evidence>
<keyword evidence="2" id="KW-0489">Methyltransferase</keyword>
<sequence length="51" mass="5138">MKFLTLAVPATLVMGVVAMPVPSTSKAARLSGENLFDGLAKEGGLSGFLSG</sequence>
<dbReference type="Proteomes" id="UP000197666">
    <property type="component" value="Unassembled WGS sequence"/>
</dbReference>
<dbReference type="GO" id="GO:0032259">
    <property type="term" value="P:methylation"/>
    <property type="evidence" value="ECO:0007669"/>
    <property type="project" value="UniProtKB-KW"/>
</dbReference>
<gene>
    <name evidence="2" type="ORF">CAN33_008335</name>
</gene>
<feature type="chain" id="PRO_5021263078" evidence="1">
    <location>
        <begin position="19"/>
        <end position="51"/>
    </location>
</feature>
<dbReference type="VEuPathDB" id="FungiDB:An02g03690"/>
<accession>A0A505ICE9</accession>
<proteinExistence type="predicted"/>
<evidence type="ECO:0000313" key="2">
    <source>
        <dbReference type="EMBL" id="TPR09268.1"/>
    </source>
</evidence>
<keyword evidence="2" id="KW-0808">Transferase</keyword>
<keyword evidence="1" id="KW-0732">Signal</keyword>
<dbReference type="GO" id="GO:0008168">
    <property type="term" value="F:methyltransferase activity"/>
    <property type="evidence" value="ECO:0007669"/>
    <property type="project" value="UniProtKB-KW"/>
</dbReference>
<organism evidence="2 3">
    <name type="scientific">Aspergillus niger</name>
    <dbReference type="NCBI Taxonomy" id="5061"/>
    <lineage>
        <taxon>Eukaryota</taxon>
        <taxon>Fungi</taxon>
        <taxon>Dikarya</taxon>
        <taxon>Ascomycota</taxon>
        <taxon>Pezizomycotina</taxon>
        <taxon>Eurotiomycetes</taxon>
        <taxon>Eurotiomycetidae</taxon>
        <taxon>Eurotiales</taxon>
        <taxon>Aspergillaceae</taxon>
        <taxon>Aspergillus</taxon>
        <taxon>Aspergillus subgen. Circumdati</taxon>
    </lineage>
</organism>
<comment type="caution">
    <text evidence="2">The sequence shown here is derived from an EMBL/GenBank/DDBJ whole genome shotgun (WGS) entry which is preliminary data.</text>
</comment>
<dbReference type="VEuPathDB" id="FungiDB:ASPNIDRAFT2_36834"/>
<evidence type="ECO:0000313" key="3">
    <source>
        <dbReference type="Proteomes" id="UP000197666"/>
    </source>
</evidence>
<name>A0A505ICE9_ASPNG</name>
<dbReference type="EMBL" id="NKJJ02000003">
    <property type="protein sequence ID" value="TPR09268.1"/>
    <property type="molecule type" value="Genomic_DNA"/>
</dbReference>
<reference evidence="3" key="1">
    <citation type="submission" date="2018-10" db="EMBL/GenBank/DDBJ databases">
        <title>FDA dAtabase for Regulatory Grade micrObial Sequences (FDA-ARGOS): Supporting development and validation of Infectious Disease Dx tests.</title>
        <authorList>
            <person name="Kerrigan L."/>
            <person name="Tallon L."/>
            <person name="Sadzewicz L."/>
            <person name="Sengamalay N."/>
            <person name="Ott S."/>
            <person name="Godinez A."/>
            <person name="Nagaraj S."/>
            <person name="Vavikolanu K."/>
            <person name="Nadendla S."/>
            <person name="George J."/>
            <person name="Sichtig H."/>
        </authorList>
    </citation>
    <scope>NUCLEOTIDE SEQUENCE [LARGE SCALE GENOMIC DNA]</scope>
    <source>
        <strain evidence="3">FDAARGOS_311</strain>
    </source>
</reference>